<dbReference type="SUPFAM" id="SSF142906">
    <property type="entry name" value="YjbR-like"/>
    <property type="match status" value="1"/>
</dbReference>
<dbReference type="PATRIC" id="fig|396014.3.peg.180"/>
<sequence>MDGDAVVRRAVARAQELPSSQLDNPFGADWDVHKVRGKVFLLTTAVTGEPIATLKARPEDSVALRRAFASITPGYHMNKRHWITLRGGEDLDPELVDDLVTESYLLVVEKLPRHERPVDPREFARIVADRLAAEREA</sequence>
<dbReference type="InterPro" id="IPR007351">
    <property type="entry name" value="YjbR"/>
</dbReference>
<accession>Z9JW37</accession>
<evidence type="ECO:0000313" key="1">
    <source>
        <dbReference type="EMBL" id="EWS82570.1"/>
    </source>
</evidence>
<dbReference type="STRING" id="396014.BF93_05900"/>
<dbReference type="EMBL" id="JDYK01000002">
    <property type="protein sequence ID" value="EWS82570.1"/>
    <property type="molecule type" value="Genomic_DNA"/>
</dbReference>
<evidence type="ECO:0008006" key="3">
    <source>
        <dbReference type="Google" id="ProtNLM"/>
    </source>
</evidence>
<dbReference type="Proteomes" id="UP000023067">
    <property type="component" value="Unassembled WGS sequence"/>
</dbReference>
<dbReference type="PANTHER" id="PTHR35145:SF1">
    <property type="entry name" value="CYTOPLASMIC PROTEIN"/>
    <property type="match status" value="1"/>
</dbReference>
<protein>
    <recommendedName>
        <fullName evidence="3">Cytoplasmic protein</fullName>
    </recommendedName>
</protein>
<reference evidence="1 2" key="1">
    <citation type="submission" date="2014-02" db="EMBL/GenBank/DDBJ databases">
        <title>Genome sequence of Brachybacterium phenoliresistens strain W13A50.</title>
        <authorList>
            <person name="Wang X."/>
        </authorList>
    </citation>
    <scope>NUCLEOTIDE SEQUENCE [LARGE SCALE GENOMIC DNA]</scope>
    <source>
        <strain evidence="1 2">W13A50</strain>
    </source>
</reference>
<dbReference type="InterPro" id="IPR058532">
    <property type="entry name" value="YjbR/MT2646/Rv2570-like"/>
</dbReference>
<proteinExistence type="predicted"/>
<keyword evidence="2" id="KW-1185">Reference proteome</keyword>
<gene>
    <name evidence="1" type="ORF">BF93_05900</name>
</gene>
<dbReference type="InterPro" id="IPR038056">
    <property type="entry name" value="YjbR-like_sf"/>
</dbReference>
<dbReference type="Gene3D" id="3.90.1150.30">
    <property type="match status" value="1"/>
</dbReference>
<organism evidence="1 2">
    <name type="scientific">Brachybacterium phenoliresistens</name>
    <dbReference type="NCBI Taxonomy" id="396014"/>
    <lineage>
        <taxon>Bacteria</taxon>
        <taxon>Bacillati</taxon>
        <taxon>Actinomycetota</taxon>
        <taxon>Actinomycetes</taxon>
        <taxon>Micrococcales</taxon>
        <taxon>Dermabacteraceae</taxon>
        <taxon>Brachybacterium</taxon>
    </lineage>
</organism>
<name>Z9JW37_9MICO</name>
<dbReference type="Pfam" id="PF04237">
    <property type="entry name" value="YjbR"/>
    <property type="match status" value="1"/>
</dbReference>
<comment type="caution">
    <text evidence="1">The sequence shown here is derived from an EMBL/GenBank/DDBJ whole genome shotgun (WGS) entry which is preliminary data.</text>
</comment>
<dbReference type="AlphaFoldDB" id="Z9JW37"/>
<dbReference type="OrthoDB" id="3194910at2"/>
<dbReference type="eggNOG" id="COG2315">
    <property type="taxonomic scope" value="Bacteria"/>
</dbReference>
<evidence type="ECO:0000313" key="2">
    <source>
        <dbReference type="Proteomes" id="UP000023067"/>
    </source>
</evidence>
<dbReference type="RefSeq" id="WP_051486362.1">
    <property type="nucleotide sequence ID" value="NZ_BAAAOW010000001.1"/>
</dbReference>
<dbReference type="PANTHER" id="PTHR35145">
    <property type="entry name" value="CYTOPLASMIC PROTEIN-RELATED"/>
    <property type="match status" value="1"/>
</dbReference>
<dbReference type="HOGENOM" id="CLU_105851_1_0_11"/>